<reference evidence="3 4" key="1">
    <citation type="submission" date="2017-02" db="EMBL/GenBank/DDBJ databases">
        <title>Draft Genome Sequence of Streptomyces tsukubaensis F601, a Producer of the immunosuppressant tacrolimus FK506.</title>
        <authorList>
            <person name="Zong G."/>
            <person name="Zhong C."/>
            <person name="Fu J."/>
            <person name="Qin R."/>
            <person name="Cao G."/>
        </authorList>
    </citation>
    <scope>NUCLEOTIDE SEQUENCE [LARGE SCALE GENOMIC DNA]</scope>
    <source>
        <strain evidence="3 4">F601</strain>
    </source>
</reference>
<keyword evidence="1" id="KW-0238">DNA-binding</keyword>
<evidence type="ECO:0000259" key="2">
    <source>
        <dbReference type="SMART" id="SM00862"/>
    </source>
</evidence>
<gene>
    <name evidence="3" type="ORF">B1H18_29695</name>
</gene>
<dbReference type="OrthoDB" id="3928741at2"/>
<dbReference type="InterPro" id="IPR001867">
    <property type="entry name" value="OmpR/PhoB-type_DNA-bd"/>
</dbReference>
<dbReference type="AlphaFoldDB" id="A0A1V4A138"/>
<dbReference type="STRING" id="83656.B1H18_29695"/>
<organism evidence="3 4">
    <name type="scientific">Streptomyces tsukubensis</name>
    <dbReference type="NCBI Taxonomy" id="83656"/>
    <lineage>
        <taxon>Bacteria</taxon>
        <taxon>Bacillati</taxon>
        <taxon>Actinomycetota</taxon>
        <taxon>Actinomycetes</taxon>
        <taxon>Kitasatosporales</taxon>
        <taxon>Streptomycetaceae</taxon>
        <taxon>Streptomyces</taxon>
    </lineage>
</organism>
<dbReference type="SMART" id="SM00862">
    <property type="entry name" value="Trans_reg_C"/>
    <property type="match status" value="1"/>
</dbReference>
<dbReference type="GO" id="GO:0003677">
    <property type="term" value="F:DNA binding"/>
    <property type="evidence" value="ECO:0007669"/>
    <property type="project" value="UniProtKB-KW"/>
</dbReference>
<dbReference type="Proteomes" id="UP000190539">
    <property type="component" value="Unassembled WGS sequence"/>
</dbReference>
<sequence length="416" mass="44377">MSDPWVALTAGADPVARGRVLRHAHEAFTSAGTVGRPVRGVVADSWRRSARASVSPDTTAHVDLADGDLGTYRAEHPLAPAMPLFRELMGAYARDGDHLLAVCDARGTLLWVEGDSGSRRRAGLVNFVPGARWAESAMGTNAPGTALTLDRPVQVFAAEHFSRPVQPWTCAAAPVHDPATGRLLGAVDITGGDGLAHPHSLAFVQAVARAAESQLALTAPRPAQGDTLRLSALGRDEALLLVAGRKMRLSRRHSEIVVVLARHPEGLTGDELLCALYEDESVEPVTVRAELARLRRLLGTELLRSRPYRLTAPVDADFTAVERRLGSGAVTAALSAYTGPLLPASQAPAVARLRRRLADGLRASLVARRDPDLLTDWARAPWGEDDLVVWRALAGVRPRQPGVQAQVDALEAEQGG</sequence>
<name>A0A1V4A138_9ACTN</name>
<dbReference type="RefSeq" id="WP_077973312.1">
    <property type="nucleotide sequence ID" value="NZ_CP045178.1"/>
</dbReference>
<dbReference type="InterPro" id="IPR029016">
    <property type="entry name" value="GAF-like_dom_sf"/>
</dbReference>
<evidence type="ECO:0000256" key="1">
    <source>
        <dbReference type="ARBA" id="ARBA00023125"/>
    </source>
</evidence>
<protein>
    <submittedName>
        <fullName evidence="3">Transcriptional regulator</fullName>
    </submittedName>
</protein>
<evidence type="ECO:0000313" key="3">
    <source>
        <dbReference type="EMBL" id="OON72411.1"/>
    </source>
</evidence>
<dbReference type="Pfam" id="PF01590">
    <property type="entry name" value="GAF"/>
    <property type="match status" value="1"/>
</dbReference>
<dbReference type="GO" id="GO:0000160">
    <property type="term" value="P:phosphorelay signal transduction system"/>
    <property type="evidence" value="ECO:0007669"/>
    <property type="project" value="InterPro"/>
</dbReference>
<evidence type="ECO:0000313" key="4">
    <source>
        <dbReference type="Proteomes" id="UP000190539"/>
    </source>
</evidence>
<feature type="domain" description="OmpR/PhoB-type" evidence="2">
    <location>
        <begin position="244"/>
        <end position="310"/>
    </location>
</feature>
<dbReference type="EMBL" id="MVFC01000038">
    <property type="protein sequence ID" value="OON72411.1"/>
    <property type="molecule type" value="Genomic_DNA"/>
</dbReference>
<proteinExistence type="predicted"/>
<accession>A0A1V4A138</accession>
<dbReference type="Gene3D" id="3.30.450.40">
    <property type="match status" value="1"/>
</dbReference>
<dbReference type="GO" id="GO:0006355">
    <property type="term" value="P:regulation of DNA-templated transcription"/>
    <property type="evidence" value="ECO:0007669"/>
    <property type="project" value="InterPro"/>
</dbReference>
<dbReference type="InterPro" id="IPR003018">
    <property type="entry name" value="GAF"/>
</dbReference>
<comment type="caution">
    <text evidence="3">The sequence shown here is derived from an EMBL/GenBank/DDBJ whole genome shotgun (WGS) entry which is preliminary data.</text>
</comment>
<keyword evidence="4" id="KW-1185">Reference proteome</keyword>